<dbReference type="GO" id="GO:0016787">
    <property type="term" value="F:hydrolase activity"/>
    <property type="evidence" value="ECO:0007669"/>
    <property type="project" value="UniProtKB-KW"/>
</dbReference>
<dbReference type="EMBL" id="QJKJ01000202">
    <property type="protein sequence ID" value="RDY13772.1"/>
    <property type="molecule type" value="Genomic_DNA"/>
</dbReference>
<dbReference type="Proteomes" id="UP000257109">
    <property type="component" value="Unassembled WGS sequence"/>
</dbReference>
<sequence length="482" mass="53242">MAPKKNKQKAKAQSGPKLQISAENENRLRRLLLNSSRPTPATATASDDTLTKAQKAKKLKAVYENLSCEGFTNHQIELALSALREGATFESALDWLCLNLPGNELPLKFSTGTSHYSEGGSVGVISNQPDNSTLSVDPSITTKEEAVESPVLIKRQWNDDALDSCLPSQADWIRQYVEQQEEDWEDDIFDGSSATKKPCEPRSYDVIAKEYLAARLEATKAKEKRDKKHQEQAGHIIRKLKQELSALGLSDDNLALEHEHEISSKFKSERASMGHELADCFKEETPCDTEGLASDKTAVDGSDVESHSMVVHLVKSGSPVVHVENDSAQGEVGDIELGGFFLEDVPSSEILPPDILKVQKQEQIKRLSEKKLDKLDGIWKKGDPQKIPKAVLHQLCQKLGWEAPKYDKILGRGKSFSYAVSILRKASGRGKNRKAGGLVTLQLPNQNETIESAESQNAAGLWLPRCDKSGDSWGCRAWKECN</sequence>
<name>A0A371IFD9_MUCPR</name>
<evidence type="ECO:0000259" key="2">
    <source>
        <dbReference type="Pfam" id="PF24899"/>
    </source>
</evidence>
<organism evidence="3 4">
    <name type="scientific">Mucuna pruriens</name>
    <name type="common">Velvet bean</name>
    <name type="synonym">Dolichos pruriens</name>
    <dbReference type="NCBI Taxonomy" id="157652"/>
    <lineage>
        <taxon>Eukaryota</taxon>
        <taxon>Viridiplantae</taxon>
        <taxon>Streptophyta</taxon>
        <taxon>Embryophyta</taxon>
        <taxon>Tracheophyta</taxon>
        <taxon>Spermatophyta</taxon>
        <taxon>Magnoliopsida</taxon>
        <taxon>eudicotyledons</taxon>
        <taxon>Gunneridae</taxon>
        <taxon>Pentapetalae</taxon>
        <taxon>rosids</taxon>
        <taxon>fabids</taxon>
        <taxon>Fabales</taxon>
        <taxon>Fabaceae</taxon>
        <taxon>Papilionoideae</taxon>
        <taxon>50 kb inversion clade</taxon>
        <taxon>NPAAA clade</taxon>
        <taxon>indigoferoid/millettioid clade</taxon>
        <taxon>Phaseoleae</taxon>
        <taxon>Mucuna</taxon>
    </lineage>
</organism>
<dbReference type="OrthoDB" id="5600252at2759"/>
<dbReference type="InterPro" id="IPR056890">
    <property type="entry name" value="UBA_DHX29-like"/>
</dbReference>
<keyword evidence="3" id="KW-0547">Nucleotide-binding</keyword>
<evidence type="ECO:0000313" key="4">
    <source>
        <dbReference type="Proteomes" id="UP000257109"/>
    </source>
</evidence>
<comment type="caution">
    <text evidence="3">The sequence shown here is derived from an EMBL/GenBank/DDBJ whole genome shotgun (WGS) entry which is preliminary data.</text>
</comment>
<evidence type="ECO:0000313" key="3">
    <source>
        <dbReference type="EMBL" id="RDY13772.1"/>
    </source>
</evidence>
<dbReference type="Pfam" id="PF24899">
    <property type="entry name" value="UBA_DHX29"/>
    <property type="match status" value="1"/>
</dbReference>
<feature type="region of interest" description="Disordered" evidence="1">
    <location>
        <begin position="1"/>
        <end position="24"/>
    </location>
</feature>
<keyword evidence="4" id="KW-1185">Reference proteome</keyword>
<reference evidence="3" key="1">
    <citation type="submission" date="2018-05" db="EMBL/GenBank/DDBJ databases">
        <title>Draft genome of Mucuna pruriens seed.</title>
        <authorList>
            <person name="Nnadi N.E."/>
            <person name="Vos R."/>
            <person name="Hasami M.H."/>
            <person name="Devisetty U.K."/>
            <person name="Aguiy J.C."/>
        </authorList>
    </citation>
    <scope>NUCLEOTIDE SEQUENCE [LARGE SCALE GENOMIC DNA]</scope>
    <source>
        <strain evidence="3">JCA_2017</strain>
    </source>
</reference>
<keyword evidence="3" id="KW-0378">Hydrolase</keyword>
<gene>
    <name evidence="3" type="ORF">CR513_01256</name>
</gene>
<keyword evidence="3" id="KW-0067">ATP-binding</keyword>
<dbReference type="GO" id="GO:0004386">
    <property type="term" value="F:helicase activity"/>
    <property type="evidence" value="ECO:0007669"/>
    <property type="project" value="UniProtKB-KW"/>
</dbReference>
<protein>
    <submittedName>
        <fullName evidence="3">DExH-box ATP-dependent RNA helicase DExH7, chloroplastic</fullName>
    </submittedName>
</protein>
<dbReference type="AlphaFoldDB" id="A0A371IFD9"/>
<feature type="compositionally biased region" description="Basic residues" evidence="1">
    <location>
        <begin position="1"/>
        <end position="10"/>
    </location>
</feature>
<accession>A0A371IFD9</accession>
<dbReference type="CDD" id="cd00048">
    <property type="entry name" value="DSRM_SF"/>
    <property type="match status" value="1"/>
</dbReference>
<keyword evidence="3" id="KW-0347">Helicase</keyword>
<dbReference type="STRING" id="157652.A0A371IFD9"/>
<proteinExistence type="predicted"/>
<evidence type="ECO:0000256" key="1">
    <source>
        <dbReference type="SAM" id="MobiDB-lite"/>
    </source>
</evidence>
<feature type="domain" description="ATP-dependent RNA helicase DHX29-like UBA" evidence="2">
    <location>
        <begin position="58"/>
        <end position="110"/>
    </location>
</feature>
<dbReference type="SUPFAM" id="SSF54768">
    <property type="entry name" value="dsRNA-binding domain-like"/>
    <property type="match status" value="1"/>
</dbReference>